<reference evidence="1 2" key="1">
    <citation type="submission" date="2018-12" db="EMBL/GenBank/DDBJ databases">
        <title>The complete genome of the methanogenic archaea of the candidate phylum Verstraetearchaeota, obtained from the metagenome of underground thermal water.</title>
        <authorList>
            <person name="Kadnikov V.V."/>
            <person name="Mardanov A.V."/>
            <person name="Beletsky A.V."/>
            <person name="Karnachuk O.V."/>
            <person name="Ravin N.V."/>
        </authorList>
    </citation>
    <scope>NUCLEOTIDE SEQUENCE [LARGE SCALE GENOMIC DNA]</scope>
    <source>
        <strain evidence="1">Ch88</strain>
    </source>
</reference>
<proteinExistence type="predicted"/>
<protein>
    <submittedName>
        <fullName evidence="1">Uncharacterized protein</fullName>
    </submittedName>
</protein>
<comment type="caution">
    <text evidence="1">The sequence shown here is derived from an EMBL/GenBank/DDBJ whole genome shotgun (WGS) entry which is preliminary data.</text>
</comment>
<sequence>MGSCKGCKWWRPDYFFDSLGECEKKTGIHPENKASCEMFEEKSETEFCWCRDCRVTFHASERDLHRGHNFFCRTRVDSDSHEYTSTGD</sequence>
<dbReference type="EMBL" id="RXGA01000003">
    <property type="protein sequence ID" value="RWX73104.1"/>
    <property type="molecule type" value="Genomic_DNA"/>
</dbReference>
<name>A0A3S3RZJ8_METS7</name>
<gene>
    <name evidence="1" type="ORF">Metus_1078</name>
</gene>
<dbReference type="Proteomes" id="UP000288215">
    <property type="component" value="Unassembled WGS sequence"/>
</dbReference>
<evidence type="ECO:0000313" key="2">
    <source>
        <dbReference type="Proteomes" id="UP000288215"/>
    </source>
</evidence>
<evidence type="ECO:0000313" key="1">
    <source>
        <dbReference type="EMBL" id="RWX73104.1"/>
    </source>
</evidence>
<accession>A0A3S3RZJ8</accession>
<organism evidence="1 2">
    <name type="scientific">Methanosuratincola subterraneus</name>
    <dbReference type="NCBI Taxonomy" id="2593994"/>
    <lineage>
        <taxon>Archaea</taxon>
        <taxon>Thermoproteota</taxon>
        <taxon>Methanosuratincolia</taxon>
        <taxon>Candidatus Methanomethylicales</taxon>
        <taxon>Candidatus Methanomethylicaceae</taxon>
        <taxon>Candidatus Methanosuratincola (ex Vanwonterghem et al. 2016)</taxon>
    </lineage>
</organism>
<dbReference type="AlphaFoldDB" id="A0A3S3RZJ8"/>